<dbReference type="Proteomes" id="UP001449657">
    <property type="component" value="Chromosome"/>
</dbReference>
<accession>A0ABZ2Z6F1</accession>
<sequence length="211" mass="24080">MKPIYYFVVIIALGGISYFTLYKSNSQKKRLERSLQSSVDSIANLNTIVKYLEGNIAFANKYTGFRLEDTSFAACKVMNENDAAVYTNLAAAMRTGGSTLILRYTEIGCGMCSDMTVEKMKAFKKEHPETRILALVDFSNVESYLVWRKGAKVDFDVYFYEKGRLSIDADSPTYSYLFYVDGNLRIRRIFIPNSGYPELIDDFLTGQYKFL</sequence>
<gene>
    <name evidence="2" type="ORF">WJU22_01785</name>
</gene>
<name>A0ABZ2Z6F1_9BACT</name>
<evidence type="ECO:0000313" key="3">
    <source>
        <dbReference type="Proteomes" id="UP001449657"/>
    </source>
</evidence>
<proteinExistence type="predicted"/>
<feature type="transmembrane region" description="Helical" evidence="1">
    <location>
        <begin position="6"/>
        <end position="22"/>
    </location>
</feature>
<evidence type="ECO:0000313" key="2">
    <source>
        <dbReference type="EMBL" id="WZN46912.1"/>
    </source>
</evidence>
<keyword evidence="1" id="KW-0812">Transmembrane</keyword>
<evidence type="ECO:0008006" key="4">
    <source>
        <dbReference type="Google" id="ProtNLM"/>
    </source>
</evidence>
<dbReference type="EMBL" id="CP150096">
    <property type="protein sequence ID" value="WZN46912.1"/>
    <property type="molecule type" value="Genomic_DNA"/>
</dbReference>
<protein>
    <recommendedName>
        <fullName evidence="4">Thioredoxin family protein</fullName>
    </recommendedName>
</protein>
<keyword evidence="3" id="KW-1185">Reference proteome</keyword>
<dbReference type="RefSeq" id="WP_341841585.1">
    <property type="nucleotide sequence ID" value="NZ_CP149792.1"/>
</dbReference>
<organism evidence="2 3">
    <name type="scientific">Chitinophaga caseinilytica</name>
    <dbReference type="NCBI Taxonomy" id="2267521"/>
    <lineage>
        <taxon>Bacteria</taxon>
        <taxon>Pseudomonadati</taxon>
        <taxon>Bacteroidota</taxon>
        <taxon>Chitinophagia</taxon>
        <taxon>Chitinophagales</taxon>
        <taxon>Chitinophagaceae</taxon>
        <taxon>Chitinophaga</taxon>
    </lineage>
</organism>
<keyword evidence="1" id="KW-0472">Membrane</keyword>
<evidence type="ECO:0000256" key="1">
    <source>
        <dbReference type="SAM" id="Phobius"/>
    </source>
</evidence>
<keyword evidence="1" id="KW-1133">Transmembrane helix</keyword>
<reference evidence="2 3" key="1">
    <citation type="submission" date="2024-03" db="EMBL/GenBank/DDBJ databases">
        <title>Chitinophaga caseinilytica sp. nov., a casein hydrolysing bacterium isolated from forest soil.</title>
        <authorList>
            <person name="Lee D.S."/>
            <person name="Han D.M."/>
            <person name="Baek J.H."/>
            <person name="Choi D.G."/>
            <person name="Jeon J.H."/>
            <person name="Jeon C.O."/>
        </authorList>
    </citation>
    <scope>NUCLEOTIDE SEQUENCE [LARGE SCALE GENOMIC DNA]</scope>
    <source>
        <strain evidence="2 3">KACC 19118</strain>
    </source>
</reference>